<proteinExistence type="predicted"/>
<feature type="region of interest" description="Disordered" evidence="1">
    <location>
        <begin position="168"/>
        <end position="227"/>
    </location>
</feature>
<keyword evidence="3" id="KW-1185">Reference proteome</keyword>
<protein>
    <submittedName>
        <fullName evidence="2">Uncharacterized protein</fullName>
    </submittedName>
</protein>
<dbReference type="Proteomes" id="UP000266841">
    <property type="component" value="Unassembled WGS sequence"/>
</dbReference>
<gene>
    <name evidence="2" type="ORF">THAOC_23265</name>
</gene>
<sequence length="227" mass="24789">MHSTAPGLDQGVTVLFGSRSCEAARAPNITGRRSQALAGLKYQPYQLAWIFVEIGSRESLYMRTCPEHNASTCVLAQSTTQCGNSPLCPRSPLSPRIERSLSRQFGSSSHPRRRAATSTVAHGGFLRSHPPTPAPATSPFWIHPKSGYWPPTDPMQTHSILSVPNNLESSFQTKKPGSRRDGAIRVAVVRSRPRPEYQGFQEISNPRSASRSEAEASSLAIITQRAP</sequence>
<feature type="compositionally biased region" description="Low complexity" evidence="1">
    <location>
        <begin position="207"/>
        <end position="218"/>
    </location>
</feature>
<evidence type="ECO:0000313" key="2">
    <source>
        <dbReference type="EMBL" id="EJK56777.1"/>
    </source>
</evidence>
<reference evidence="2 3" key="1">
    <citation type="journal article" date="2012" name="Genome Biol.">
        <title>Genome and low-iron response of an oceanic diatom adapted to chronic iron limitation.</title>
        <authorList>
            <person name="Lommer M."/>
            <person name="Specht M."/>
            <person name="Roy A.S."/>
            <person name="Kraemer L."/>
            <person name="Andreson R."/>
            <person name="Gutowska M.A."/>
            <person name="Wolf J."/>
            <person name="Bergner S.V."/>
            <person name="Schilhabel M.B."/>
            <person name="Klostermeier U.C."/>
            <person name="Beiko R.G."/>
            <person name="Rosenstiel P."/>
            <person name="Hippler M."/>
            <person name="Laroche J."/>
        </authorList>
    </citation>
    <scope>NUCLEOTIDE SEQUENCE [LARGE SCALE GENOMIC DNA]</scope>
    <source>
        <strain evidence="2 3">CCMP1005</strain>
    </source>
</reference>
<name>K0SDR7_THAOC</name>
<dbReference type="AlphaFoldDB" id="K0SDR7"/>
<accession>K0SDR7</accession>
<evidence type="ECO:0000313" key="3">
    <source>
        <dbReference type="Proteomes" id="UP000266841"/>
    </source>
</evidence>
<feature type="non-terminal residue" evidence="2">
    <location>
        <position position="227"/>
    </location>
</feature>
<evidence type="ECO:0000256" key="1">
    <source>
        <dbReference type="SAM" id="MobiDB-lite"/>
    </source>
</evidence>
<organism evidence="2 3">
    <name type="scientific">Thalassiosira oceanica</name>
    <name type="common">Marine diatom</name>
    <dbReference type="NCBI Taxonomy" id="159749"/>
    <lineage>
        <taxon>Eukaryota</taxon>
        <taxon>Sar</taxon>
        <taxon>Stramenopiles</taxon>
        <taxon>Ochrophyta</taxon>
        <taxon>Bacillariophyta</taxon>
        <taxon>Coscinodiscophyceae</taxon>
        <taxon>Thalassiosirophycidae</taxon>
        <taxon>Thalassiosirales</taxon>
        <taxon>Thalassiosiraceae</taxon>
        <taxon>Thalassiosira</taxon>
    </lineage>
</organism>
<dbReference type="EMBL" id="AGNL01030535">
    <property type="protein sequence ID" value="EJK56777.1"/>
    <property type="molecule type" value="Genomic_DNA"/>
</dbReference>
<comment type="caution">
    <text evidence="2">The sequence shown here is derived from an EMBL/GenBank/DDBJ whole genome shotgun (WGS) entry which is preliminary data.</text>
</comment>